<dbReference type="CDD" id="cd17535">
    <property type="entry name" value="REC_NarL-like"/>
    <property type="match status" value="1"/>
</dbReference>
<keyword evidence="8" id="KW-1185">Reference proteome</keyword>
<feature type="domain" description="Response regulatory" evidence="5">
    <location>
        <begin position="13"/>
        <end position="131"/>
    </location>
</feature>
<dbReference type="KEGG" id="hyl:LPB072_10910"/>
<reference evidence="6 9" key="2">
    <citation type="submission" date="2016-10" db="EMBL/GenBank/DDBJ databases">
        <title>Hydorgenophaga sp. LPB0072 isolated from gastropod.</title>
        <authorList>
            <person name="Kim E."/>
            <person name="Yi H."/>
        </authorList>
    </citation>
    <scope>NUCLEOTIDE SEQUENCE [LARGE SCALE GENOMIC DNA]</scope>
    <source>
        <strain evidence="6 9">LPB0072</strain>
    </source>
</reference>
<dbReference type="AlphaFoldDB" id="A0A167I410"/>
<dbReference type="InterPro" id="IPR016032">
    <property type="entry name" value="Sig_transdc_resp-reg_C-effctor"/>
</dbReference>
<gene>
    <name evidence="6" type="ORF">LPB072_10910</name>
    <name evidence="7" type="ORF">LPB72_09515</name>
</gene>
<name>A0A167I410_9BURK</name>
<dbReference type="GO" id="GO:0000160">
    <property type="term" value="P:phosphorelay signal transduction system"/>
    <property type="evidence" value="ECO:0007669"/>
    <property type="project" value="InterPro"/>
</dbReference>
<reference evidence="7 8" key="1">
    <citation type="submission" date="2016-02" db="EMBL/GenBank/DDBJ databases">
        <title>Draft genome sequence of Hydrogenophaga sp. LPB0072.</title>
        <authorList>
            <person name="Shin S.-K."/>
            <person name="Yi H."/>
        </authorList>
    </citation>
    <scope>NUCLEOTIDE SEQUENCE [LARGE SCALE GENOMIC DNA]</scope>
    <source>
        <strain evidence="7 8">LPB0072</strain>
    </source>
</reference>
<proteinExistence type="predicted"/>
<dbReference type="Proteomes" id="UP000185657">
    <property type="component" value="Unassembled WGS sequence"/>
</dbReference>
<dbReference type="PRINTS" id="PR00038">
    <property type="entry name" value="HTHLUXR"/>
</dbReference>
<evidence type="ECO:0000259" key="4">
    <source>
        <dbReference type="PROSITE" id="PS50043"/>
    </source>
</evidence>
<keyword evidence="2" id="KW-0238">DNA-binding</keyword>
<evidence type="ECO:0000313" key="7">
    <source>
        <dbReference type="EMBL" id="OAD42109.1"/>
    </source>
</evidence>
<dbReference type="STRING" id="1763535.LPB072_10910"/>
<dbReference type="PROSITE" id="PS50110">
    <property type="entry name" value="RESPONSE_REGULATORY"/>
    <property type="match status" value="1"/>
</dbReference>
<dbReference type="PANTHER" id="PTHR45566:SF2">
    <property type="entry name" value="NARL SUBFAMILY"/>
    <property type="match status" value="1"/>
</dbReference>
<keyword evidence="1 3" id="KW-0597">Phosphoprotein</keyword>
<dbReference type="Pfam" id="PF00196">
    <property type="entry name" value="GerE"/>
    <property type="match status" value="1"/>
</dbReference>
<dbReference type="SUPFAM" id="SSF52172">
    <property type="entry name" value="CheY-like"/>
    <property type="match status" value="1"/>
</dbReference>
<dbReference type="GO" id="GO:0003677">
    <property type="term" value="F:DNA binding"/>
    <property type="evidence" value="ECO:0007669"/>
    <property type="project" value="UniProtKB-KW"/>
</dbReference>
<evidence type="ECO:0000313" key="8">
    <source>
        <dbReference type="Proteomes" id="UP000185657"/>
    </source>
</evidence>
<dbReference type="PROSITE" id="PS50043">
    <property type="entry name" value="HTH_LUXR_2"/>
    <property type="match status" value="1"/>
</dbReference>
<evidence type="ECO:0008006" key="10">
    <source>
        <dbReference type="Google" id="ProtNLM"/>
    </source>
</evidence>
<evidence type="ECO:0000256" key="2">
    <source>
        <dbReference type="ARBA" id="ARBA00023125"/>
    </source>
</evidence>
<protein>
    <recommendedName>
        <fullName evidence="10">DNA-binding response regulator</fullName>
    </recommendedName>
</protein>
<evidence type="ECO:0000259" key="5">
    <source>
        <dbReference type="PROSITE" id="PS50110"/>
    </source>
</evidence>
<dbReference type="Pfam" id="PF00072">
    <property type="entry name" value="Response_reg"/>
    <property type="match status" value="1"/>
</dbReference>
<feature type="domain" description="HTH luxR-type" evidence="4">
    <location>
        <begin position="148"/>
        <end position="213"/>
    </location>
</feature>
<evidence type="ECO:0000256" key="3">
    <source>
        <dbReference type="PROSITE-ProRule" id="PRU00169"/>
    </source>
</evidence>
<dbReference type="Proteomes" id="UP000185680">
    <property type="component" value="Chromosome"/>
</dbReference>
<accession>A0A167I410</accession>
<dbReference type="Gene3D" id="1.10.10.10">
    <property type="entry name" value="Winged helix-like DNA-binding domain superfamily/Winged helix DNA-binding domain"/>
    <property type="match status" value="1"/>
</dbReference>
<dbReference type="OrthoDB" id="3374006at2"/>
<dbReference type="InterPro" id="IPR051015">
    <property type="entry name" value="EvgA-like"/>
</dbReference>
<evidence type="ECO:0000313" key="9">
    <source>
        <dbReference type="Proteomes" id="UP000185680"/>
    </source>
</evidence>
<dbReference type="InterPro" id="IPR001789">
    <property type="entry name" value="Sig_transdc_resp-reg_receiver"/>
</dbReference>
<dbReference type="CDD" id="cd06170">
    <property type="entry name" value="LuxR_C_like"/>
    <property type="match status" value="1"/>
</dbReference>
<dbReference type="SMART" id="SM00421">
    <property type="entry name" value="HTH_LUXR"/>
    <property type="match status" value="1"/>
</dbReference>
<dbReference type="Gene3D" id="3.40.50.2300">
    <property type="match status" value="1"/>
</dbReference>
<dbReference type="InterPro" id="IPR000792">
    <property type="entry name" value="Tscrpt_reg_LuxR_C"/>
</dbReference>
<dbReference type="SMART" id="SM00448">
    <property type="entry name" value="REC"/>
    <property type="match status" value="1"/>
</dbReference>
<dbReference type="EMBL" id="CP017476">
    <property type="protein sequence ID" value="AOW13287.1"/>
    <property type="molecule type" value="Genomic_DNA"/>
</dbReference>
<dbReference type="SUPFAM" id="SSF46894">
    <property type="entry name" value="C-terminal effector domain of the bipartite response regulators"/>
    <property type="match status" value="1"/>
</dbReference>
<dbReference type="InterPro" id="IPR058245">
    <property type="entry name" value="NreC/VraR/RcsB-like_REC"/>
</dbReference>
<dbReference type="PANTHER" id="PTHR45566">
    <property type="entry name" value="HTH-TYPE TRANSCRIPTIONAL REGULATOR YHJB-RELATED"/>
    <property type="match status" value="1"/>
</dbReference>
<feature type="modified residue" description="4-aspartylphosphate" evidence="3">
    <location>
        <position position="66"/>
    </location>
</feature>
<dbReference type="EMBL" id="LVWD01000012">
    <property type="protein sequence ID" value="OAD42109.1"/>
    <property type="molecule type" value="Genomic_DNA"/>
</dbReference>
<evidence type="ECO:0000256" key="1">
    <source>
        <dbReference type="ARBA" id="ARBA00022553"/>
    </source>
</evidence>
<dbReference type="InterPro" id="IPR036388">
    <property type="entry name" value="WH-like_DNA-bd_sf"/>
</dbReference>
<dbReference type="GO" id="GO:0006355">
    <property type="term" value="P:regulation of DNA-templated transcription"/>
    <property type="evidence" value="ECO:0007669"/>
    <property type="project" value="InterPro"/>
</dbReference>
<organism evidence="6 9">
    <name type="scientific">Hydrogenophaga crassostreae</name>
    <dbReference type="NCBI Taxonomy" id="1763535"/>
    <lineage>
        <taxon>Bacteria</taxon>
        <taxon>Pseudomonadati</taxon>
        <taxon>Pseudomonadota</taxon>
        <taxon>Betaproteobacteria</taxon>
        <taxon>Burkholderiales</taxon>
        <taxon>Comamonadaceae</taxon>
        <taxon>Hydrogenophaga</taxon>
    </lineage>
</organism>
<evidence type="ECO:0000313" key="6">
    <source>
        <dbReference type="EMBL" id="AOW13287.1"/>
    </source>
</evidence>
<sequence>MEQFSVTPLTGFGLLLVDDHPLFREGLLLAIEKMAPDCDVVAVSSQEEADAILTSHPERFDLVLVDYKLPQGSGLSCAAEMRVKHPLQSFGLISGADDADLPERARAAGLVAFLPKSLEMHALHQALLKIAQGEPLFVDQLAPPQLETQPSTFGLTPRQLDVLGMLASGKSNKEIASDMGIAPATVKNHIETIFEKMGVSNRMQAVMVARAALPPSPP</sequence>
<dbReference type="InterPro" id="IPR011006">
    <property type="entry name" value="CheY-like_superfamily"/>
</dbReference>